<dbReference type="PANTHER" id="PTHR42796:SF7">
    <property type="entry name" value="2-DEHYDRO-3-DEOXY-D-ARABINONATE DEHYDRATASE"/>
    <property type="match status" value="1"/>
</dbReference>
<dbReference type="EMBL" id="JBHTKH010000002">
    <property type="protein sequence ID" value="MFD1053523.1"/>
    <property type="molecule type" value="Genomic_DNA"/>
</dbReference>
<gene>
    <name evidence="4" type="ORF">ACFQ2V_04320</name>
</gene>
<evidence type="ECO:0000313" key="5">
    <source>
        <dbReference type="Proteomes" id="UP001597046"/>
    </source>
</evidence>
<reference evidence="5" key="1">
    <citation type="journal article" date="2019" name="Int. J. Syst. Evol. Microbiol.">
        <title>The Global Catalogue of Microorganisms (GCM) 10K type strain sequencing project: providing services to taxonomists for standard genome sequencing and annotation.</title>
        <authorList>
            <consortium name="The Broad Institute Genomics Platform"/>
            <consortium name="The Broad Institute Genome Sequencing Center for Infectious Disease"/>
            <person name="Wu L."/>
            <person name="Ma J."/>
        </authorList>
    </citation>
    <scope>NUCLEOTIDE SEQUENCE [LARGE SCALE GENOMIC DNA]</scope>
    <source>
        <strain evidence="5">CCUG 57508</strain>
    </source>
</reference>
<dbReference type="Gene3D" id="3.90.850.10">
    <property type="entry name" value="Fumarylacetoacetase-like, C-terminal domain"/>
    <property type="match status" value="1"/>
</dbReference>
<dbReference type="RefSeq" id="WP_386051615.1">
    <property type="nucleotide sequence ID" value="NZ_JBHTKH010000002.1"/>
</dbReference>
<dbReference type="InterPro" id="IPR011234">
    <property type="entry name" value="Fumarylacetoacetase-like_C"/>
</dbReference>
<comment type="caution">
    <text evidence="4">The sequence shown here is derived from an EMBL/GenBank/DDBJ whole genome shotgun (WGS) entry which is preliminary data.</text>
</comment>
<dbReference type="InterPro" id="IPR036663">
    <property type="entry name" value="Fumarylacetoacetase_C_sf"/>
</dbReference>
<protein>
    <submittedName>
        <fullName evidence="4">Fumarylacetoacetate hydrolase family protein</fullName>
    </submittedName>
</protein>
<evidence type="ECO:0000313" key="4">
    <source>
        <dbReference type="EMBL" id="MFD1053523.1"/>
    </source>
</evidence>
<dbReference type="PANTHER" id="PTHR42796">
    <property type="entry name" value="FUMARYLACETOACETATE HYDROLASE DOMAIN-CONTAINING PROTEIN 2A-RELATED"/>
    <property type="match status" value="1"/>
</dbReference>
<keyword evidence="5" id="KW-1185">Reference proteome</keyword>
<evidence type="ECO:0000256" key="2">
    <source>
        <dbReference type="ARBA" id="ARBA00022723"/>
    </source>
</evidence>
<dbReference type="InterPro" id="IPR051121">
    <property type="entry name" value="FAH"/>
</dbReference>
<evidence type="ECO:0000256" key="1">
    <source>
        <dbReference type="ARBA" id="ARBA00010211"/>
    </source>
</evidence>
<dbReference type="Pfam" id="PF01557">
    <property type="entry name" value="FAA_hydrolase"/>
    <property type="match status" value="1"/>
</dbReference>
<keyword evidence="2" id="KW-0479">Metal-binding</keyword>
<dbReference type="Proteomes" id="UP001597046">
    <property type="component" value="Unassembled WGS sequence"/>
</dbReference>
<name>A0ABW3MSG0_9MICO</name>
<keyword evidence="4" id="KW-0378">Hydrolase</keyword>
<proteinExistence type="inferred from homology"/>
<dbReference type="SUPFAM" id="SSF56529">
    <property type="entry name" value="FAH"/>
    <property type="match status" value="1"/>
</dbReference>
<comment type="similarity">
    <text evidence="1">Belongs to the FAH family.</text>
</comment>
<sequence length="313" mass="33882">MHITRYVDPHGGAAVGVDSNGRITPLDDVSSLGKLLRLPLSDIRARCEGTGGGPAIGRADVRLLPPVDSLMEVWAAGVTYRRSREARVQESDRAADVYELVYDAERPELFFKSVAWRVTGHGEQISVRGDSEINVPEPELALVLNAHGETVGYTICNDVSSRSIEGMNPLYLPQAKVYLGGCAVGPAIRPAWELADPYALTIRMSIERSGDVVWDGQASTAELRRNLDDLASFLVREESFPEGAVLSTGTSLVPDLPFTLVPGDTVRIEIDELGVLKSRVAGGRDDMRWVVAAADNPARACPLAEDRHIGSVR</sequence>
<dbReference type="GO" id="GO:0016787">
    <property type="term" value="F:hydrolase activity"/>
    <property type="evidence" value="ECO:0007669"/>
    <property type="project" value="UniProtKB-KW"/>
</dbReference>
<organism evidence="4 5">
    <name type="scientific">Terrabacter terrigena</name>
    <dbReference type="NCBI Taxonomy" id="574718"/>
    <lineage>
        <taxon>Bacteria</taxon>
        <taxon>Bacillati</taxon>
        <taxon>Actinomycetota</taxon>
        <taxon>Actinomycetes</taxon>
        <taxon>Micrococcales</taxon>
        <taxon>Intrasporangiaceae</taxon>
        <taxon>Terrabacter</taxon>
    </lineage>
</organism>
<feature type="domain" description="Fumarylacetoacetase-like C-terminal" evidence="3">
    <location>
        <begin position="102"/>
        <end position="280"/>
    </location>
</feature>
<accession>A0ABW3MSG0</accession>
<evidence type="ECO:0000259" key="3">
    <source>
        <dbReference type="Pfam" id="PF01557"/>
    </source>
</evidence>